<dbReference type="GO" id="GO:0004860">
    <property type="term" value="F:protein kinase inhibitor activity"/>
    <property type="evidence" value="ECO:0007669"/>
    <property type="project" value="UniProtKB-KW"/>
</dbReference>
<evidence type="ECO:0000313" key="1">
    <source>
        <dbReference type="EMBL" id="MFC5529202.1"/>
    </source>
</evidence>
<name>A0ABW0R035_9BACL</name>
<organism evidence="1 2">
    <name type="scientific">Cohnella yongneupensis</name>
    <dbReference type="NCBI Taxonomy" id="425006"/>
    <lineage>
        <taxon>Bacteria</taxon>
        <taxon>Bacillati</taxon>
        <taxon>Bacillota</taxon>
        <taxon>Bacilli</taxon>
        <taxon>Bacillales</taxon>
        <taxon>Paenibacillaceae</taxon>
        <taxon>Cohnella</taxon>
    </lineage>
</organism>
<reference evidence="2" key="1">
    <citation type="journal article" date="2019" name="Int. J. Syst. Evol. Microbiol.">
        <title>The Global Catalogue of Microorganisms (GCM) 10K type strain sequencing project: providing services to taxonomists for standard genome sequencing and annotation.</title>
        <authorList>
            <consortium name="The Broad Institute Genomics Platform"/>
            <consortium name="The Broad Institute Genome Sequencing Center for Infectious Disease"/>
            <person name="Wu L."/>
            <person name="Ma J."/>
        </authorList>
    </citation>
    <scope>NUCLEOTIDE SEQUENCE [LARGE SCALE GENOMIC DNA]</scope>
    <source>
        <strain evidence="2">CGMCC 1.18578</strain>
    </source>
</reference>
<comment type="caution">
    <text evidence="1">The sequence shown here is derived from an EMBL/GenBank/DDBJ whole genome shotgun (WGS) entry which is preliminary data.</text>
</comment>
<evidence type="ECO:0000313" key="2">
    <source>
        <dbReference type="Proteomes" id="UP001596108"/>
    </source>
</evidence>
<keyword evidence="2" id="KW-1185">Reference proteome</keyword>
<dbReference type="InterPro" id="IPR036916">
    <property type="entry name" value="Sda_sf"/>
</dbReference>
<dbReference type="Proteomes" id="UP001596108">
    <property type="component" value="Unassembled WGS sequence"/>
</dbReference>
<gene>
    <name evidence="1" type="primary">sda</name>
    <name evidence="1" type="ORF">ACFPQ4_07025</name>
</gene>
<proteinExistence type="predicted"/>
<dbReference type="EMBL" id="JBHSNC010000021">
    <property type="protein sequence ID" value="MFC5529202.1"/>
    <property type="molecule type" value="Genomic_DNA"/>
</dbReference>
<protein>
    <submittedName>
        <fullName evidence="1">Sporulation histidine kinase inhibitor Sda</fullName>
    </submittedName>
</protein>
<keyword evidence="1" id="KW-0649">Protein kinase inhibitor</keyword>
<dbReference type="SUPFAM" id="SSF100985">
    <property type="entry name" value="Sporulation inhibitor Sda"/>
    <property type="match status" value="1"/>
</dbReference>
<accession>A0ABW0R035</accession>
<sequence length="57" mass="6891">MRKMSETVHHMDDELLITQFNKVAPFSPDDEFIQMLLREIKNRKLNIEDVLKDLYLQ</sequence>
<dbReference type="RefSeq" id="WP_378111067.1">
    <property type="nucleotide sequence ID" value="NZ_JBHSNC010000021.1"/>
</dbReference>